<dbReference type="InterPro" id="IPR015421">
    <property type="entry name" value="PyrdxlP-dep_Trfase_major"/>
</dbReference>
<dbReference type="GO" id="GO:0005829">
    <property type="term" value="C:cytosol"/>
    <property type="evidence" value="ECO:0007669"/>
    <property type="project" value="TreeGrafter"/>
</dbReference>
<evidence type="ECO:0000256" key="9">
    <source>
        <dbReference type="ARBA" id="ARBA00078212"/>
    </source>
</evidence>
<dbReference type="GO" id="GO:0030170">
    <property type="term" value="F:pyridoxal phosphate binding"/>
    <property type="evidence" value="ECO:0007669"/>
    <property type="project" value="InterPro"/>
</dbReference>
<comment type="catalytic activity">
    <reaction evidence="6">
        <text>taurine + pyruvate = sulfoacetaldehyde + L-alanine</text>
        <dbReference type="Rhea" id="RHEA:10420"/>
        <dbReference type="ChEBI" id="CHEBI:15361"/>
        <dbReference type="ChEBI" id="CHEBI:57972"/>
        <dbReference type="ChEBI" id="CHEBI:58246"/>
        <dbReference type="ChEBI" id="CHEBI:507393"/>
        <dbReference type="EC" id="2.6.1.77"/>
    </reaction>
    <physiologicalReaction direction="left-to-right" evidence="6">
        <dbReference type="Rhea" id="RHEA:10421"/>
    </physiologicalReaction>
</comment>
<protein>
    <recommendedName>
        <fullName evidence="8">Taurine--pyruvate aminotransferase</fullName>
        <ecNumber evidence="7">2.6.1.77</ecNumber>
    </recommendedName>
    <alternativeName>
        <fullName evidence="9">Taurine:pyruvate aminotransferase</fullName>
    </alternativeName>
</protein>
<comment type="cofactor">
    <cofactor evidence="1">
        <name>pyridoxal 5'-phosphate</name>
        <dbReference type="ChEBI" id="CHEBI:597326"/>
    </cofactor>
</comment>
<dbReference type="GO" id="GO:0031299">
    <property type="term" value="F:taurine-pyruvate aminotransferase activity"/>
    <property type="evidence" value="ECO:0007669"/>
    <property type="project" value="UniProtKB-EC"/>
</dbReference>
<keyword evidence="5" id="KW-0670">Pyruvate</keyword>
<dbReference type="Gene3D" id="3.40.640.10">
    <property type="entry name" value="Type I PLP-dependent aspartate aminotransferase-like (Major domain)"/>
    <property type="match status" value="1"/>
</dbReference>
<dbReference type="SUPFAM" id="SSF53383">
    <property type="entry name" value="PLP-dependent transferases"/>
    <property type="match status" value="1"/>
</dbReference>
<dbReference type="InterPro" id="IPR015424">
    <property type="entry name" value="PyrdxlP-dep_Trfase"/>
</dbReference>
<comment type="similarity">
    <text evidence="2 10">Belongs to the class-III pyridoxal-phosphate-dependent aminotransferase family.</text>
</comment>
<dbReference type="EMBL" id="CP000478">
    <property type="protein sequence ID" value="ABK17970.1"/>
    <property type="molecule type" value="Genomic_DNA"/>
</dbReference>
<keyword evidence="12" id="KW-1185">Reference proteome</keyword>
<dbReference type="InterPro" id="IPR015422">
    <property type="entry name" value="PyrdxlP-dep_Trfase_small"/>
</dbReference>
<dbReference type="Proteomes" id="UP000001784">
    <property type="component" value="Chromosome"/>
</dbReference>
<dbReference type="EC" id="2.6.1.77" evidence="7"/>
<dbReference type="InterPro" id="IPR005814">
    <property type="entry name" value="Aminotrans_3"/>
</dbReference>
<evidence type="ECO:0000256" key="2">
    <source>
        <dbReference type="ARBA" id="ARBA00008954"/>
    </source>
</evidence>
<dbReference type="CDD" id="cd00610">
    <property type="entry name" value="OAT_like"/>
    <property type="match status" value="1"/>
</dbReference>
<dbReference type="PANTHER" id="PTHR43094:SF1">
    <property type="entry name" value="AMINOTRANSFERASE CLASS-III"/>
    <property type="match status" value="1"/>
</dbReference>
<proteinExistence type="inferred from homology"/>
<dbReference type="InterPro" id="IPR049704">
    <property type="entry name" value="Aminotrans_3_PPA_site"/>
</dbReference>
<gene>
    <name evidence="11" type="ordered locus">Sfum_2288</name>
</gene>
<evidence type="ECO:0000256" key="3">
    <source>
        <dbReference type="ARBA" id="ARBA00022576"/>
    </source>
</evidence>
<dbReference type="PROSITE" id="PS00600">
    <property type="entry name" value="AA_TRANSFER_CLASS_3"/>
    <property type="match status" value="1"/>
</dbReference>
<dbReference type="AlphaFoldDB" id="A0LKL8"/>
<evidence type="ECO:0000256" key="10">
    <source>
        <dbReference type="RuleBase" id="RU003560"/>
    </source>
</evidence>
<keyword evidence="11" id="KW-0808">Transferase</keyword>
<keyword evidence="3 11" id="KW-0032">Aminotransferase</keyword>
<accession>A0LKL8</accession>
<evidence type="ECO:0000256" key="8">
    <source>
        <dbReference type="ARBA" id="ARBA00074603"/>
    </source>
</evidence>
<dbReference type="PANTHER" id="PTHR43094">
    <property type="entry name" value="AMINOTRANSFERASE"/>
    <property type="match status" value="1"/>
</dbReference>
<dbReference type="Pfam" id="PF00202">
    <property type="entry name" value="Aminotran_3"/>
    <property type="match status" value="1"/>
</dbReference>
<evidence type="ECO:0000313" key="11">
    <source>
        <dbReference type="EMBL" id="ABK17970.1"/>
    </source>
</evidence>
<dbReference type="eggNOG" id="COG0161">
    <property type="taxonomic scope" value="Bacteria"/>
</dbReference>
<dbReference type="Gene3D" id="3.90.1150.10">
    <property type="entry name" value="Aspartate Aminotransferase, domain 1"/>
    <property type="match status" value="1"/>
</dbReference>
<dbReference type="PIRSF" id="PIRSF000521">
    <property type="entry name" value="Transaminase_4ab_Lys_Orn"/>
    <property type="match status" value="1"/>
</dbReference>
<organism evidence="11 12">
    <name type="scientific">Syntrophobacter fumaroxidans (strain DSM 10017 / MPOB)</name>
    <dbReference type="NCBI Taxonomy" id="335543"/>
    <lineage>
        <taxon>Bacteria</taxon>
        <taxon>Pseudomonadati</taxon>
        <taxon>Thermodesulfobacteriota</taxon>
        <taxon>Syntrophobacteria</taxon>
        <taxon>Syntrophobacterales</taxon>
        <taxon>Syntrophobacteraceae</taxon>
        <taxon>Syntrophobacter</taxon>
    </lineage>
</organism>
<dbReference type="RefSeq" id="WP_011699139.1">
    <property type="nucleotide sequence ID" value="NC_008554.1"/>
</dbReference>
<name>A0LKL8_SYNFM</name>
<evidence type="ECO:0000256" key="1">
    <source>
        <dbReference type="ARBA" id="ARBA00001933"/>
    </source>
</evidence>
<dbReference type="KEGG" id="sfu:Sfum_2288"/>
<reference evidence="11 12" key="1">
    <citation type="submission" date="2006-10" db="EMBL/GenBank/DDBJ databases">
        <title>Complete sequence of Syntrophobacter fumaroxidans MPOB.</title>
        <authorList>
            <consortium name="US DOE Joint Genome Institute"/>
            <person name="Copeland A."/>
            <person name="Lucas S."/>
            <person name="Lapidus A."/>
            <person name="Barry K."/>
            <person name="Detter J.C."/>
            <person name="Glavina del Rio T."/>
            <person name="Hammon N."/>
            <person name="Israni S."/>
            <person name="Pitluck S."/>
            <person name="Goltsman E.G."/>
            <person name="Martinez M."/>
            <person name="Schmutz J."/>
            <person name="Larimer F."/>
            <person name="Land M."/>
            <person name="Hauser L."/>
            <person name="Kyrpides N."/>
            <person name="Kim E."/>
            <person name="Boone D.R."/>
            <person name="Brockman F."/>
            <person name="Culley D."/>
            <person name="Ferry J."/>
            <person name="Gunsalus R."/>
            <person name="McInerney M.J."/>
            <person name="Morrison M."/>
            <person name="Plugge C."/>
            <person name="Rohlin L."/>
            <person name="Scholten J."/>
            <person name="Sieber J."/>
            <person name="Stams A.J.M."/>
            <person name="Worm P."/>
            <person name="Henstra A.M."/>
            <person name="Richardson P."/>
        </authorList>
    </citation>
    <scope>NUCLEOTIDE SEQUENCE [LARGE SCALE GENOMIC DNA]</scope>
    <source>
        <strain evidence="12">DSM 10017 / MPOB</strain>
    </source>
</reference>
<dbReference type="OrthoDB" id="9801834at2"/>
<dbReference type="InParanoid" id="A0LKL8"/>
<evidence type="ECO:0000256" key="7">
    <source>
        <dbReference type="ARBA" id="ARBA00067057"/>
    </source>
</evidence>
<evidence type="ECO:0000256" key="6">
    <source>
        <dbReference type="ARBA" id="ARBA00052998"/>
    </source>
</evidence>
<evidence type="ECO:0000313" key="12">
    <source>
        <dbReference type="Proteomes" id="UP000001784"/>
    </source>
</evidence>
<keyword evidence="4 10" id="KW-0663">Pyridoxal phosphate</keyword>
<evidence type="ECO:0000256" key="5">
    <source>
        <dbReference type="ARBA" id="ARBA00023317"/>
    </source>
</evidence>
<sequence length="442" mass="47596">MNAIPGNVFSRRLDMALPVADGARGLWIEDRDGNRYLDASGGPLVVNVGHGREEIARAMYDQVLRCDYVHPTMFTTRAVEDLAKALAAHAPPGIGRFYFLSGGGEAVETAIKLARQIHLENGRSGRIRLISRWKSYHGLTLGALAATGRTTFRAPFAPLLTEVEHIPAPYCLRCSFGSTYPECGLRCALALEETIQNLGPDTVSAFLAETVSGATIAAVPPPPGYFPLVRRICDRYGVLLILDEVLCGFGRTGRWFASEHYDVVPDIVTMGKGLAGGTIALSAAAVRDSHFEAIRNGSGGFVHGGTFSHHSVAAAAGLAVIGIMEREGLVERVARLGEVLGKKLRAALADHPNVGEVRGIGFLWGVEFVKDRKSLQPFARGEKFVERLWRNVMARGVQLYRSTGLAGIDGDALVIGPPYIIEEDQLDLVVTALAEGLEQTLA</sequence>
<dbReference type="STRING" id="335543.Sfum_2288"/>
<evidence type="ECO:0000256" key="4">
    <source>
        <dbReference type="ARBA" id="ARBA00022898"/>
    </source>
</evidence>
<dbReference type="HOGENOM" id="CLU_016922_4_0_7"/>
<dbReference type="FunFam" id="3.40.640.10:FF:000004">
    <property type="entry name" value="Acetylornithine aminotransferase"/>
    <property type="match status" value="1"/>
</dbReference>